<dbReference type="InterPro" id="IPR000916">
    <property type="entry name" value="Bet_v_I/MLP"/>
</dbReference>
<evidence type="ECO:0000259" key="3">
    <source>
        <dbReference type="Pfam" id="PF00407"/>
    </source>
</evidence>
<dbReference type="GO" id="GO:0005737">
    <property type="term" value="C:cytoplasm"/>
    <property type="evidence" value="ECO:0000318"/>
    <property type="project" value="GO_Central"/>
</dbReference>
<dbReference type="Proteomes" id="UP000813463">
    <property type="component" value="Chromosome 3"/>
</dbReference>
<dbReference type="GO" id="GO:0006952">
    <property type="term" value="P:defense response"/>
    <property type="evidence" value="ECO:0007669"/>
    <property type="project" value="UniProtKB-KW"/>
</dbReference>
<dbReference type="InterPro" id="IPR024949">
    <property type="entry name" value="Bet_v_I_allergen"/>
</dbReference>
<dbReference type="GeneID" id="110782274"/>
<reference evidence="5" key="2">
    <citation type="submission" date="2025-08" db="UniProtKB">
        <authorList>
            <consortium name="RefSeq"/>
        </authorList>
    </citation>
    <scope>IDENTIFICATION</scope>
    <source>
        <tissue evidence="5">Leaf</tissue>
    </source>
</reference>
<dbReference type="InterPro" id="IPR023393">
    <property type="entry name" value="START-like_dom_sf"/>
</dbReference>
<feature type="domain" description="Bet v I/Major latex protein" evidence="3">
    <location>
        <begin position="12"/>
        <end position="155"/>
    </location>
</feature>
<comment type="similarity">
    <text evidence="1 2">Belongs to the BetVI family.</text>
</comment>
<dbReference type="PANTHER" id="PTHR31213:SF157">
    <property type="entry name" value="MAJOR ALLERGEN MAL D 1-LIKE"/>
    <property type="match status" value="1"/>
</dbReference>
<dbReference type="GO" id="GO:0009738">
    <property type="term" value="P:abscisic acid-activated signaling pathway"/>
    <property type="evidence" value="ECO:0000318"/>
    <property type="project" value="GO_Central"/>
</dbReference>
<dbReference type="CDD" id="cd07816">
    <property type="entry name" value="Bet_v1-like"/>
    <property type="match status" value="1"/>
</dbReference>
<dbReference type="PANTHER" id="PTHR31213">
    <property type="entry name" value="OS08G0374000 PROTEIN-RELATED"/>
    <property type="match status" value="1"/>
</dbReference>
<sequence>MGVYTFTIIDETSPVAASRLYKALCLDNHNVFPKVVPHVIKSIDFVEGDSTTVGCVKQFNFAEGSPHKYMKTRVDELDVDKYYVKYTNFEGDVLGNELECIVYESNIESTGSGSHYKMMGYFHTRGDIVCTDSDTKMGIQGMLMSYKAIEEYLCNNPQVYA</sequence>
<evidence type="ECO:0000313" key="5">
    <source>
        <dbReference type="RefSeq" id="XP_021842083.2"/>
    </source>
</evidence>
<dbReference type="SUPFAM" id="SSF55961">
    <property type="entry name" value="Bet v1-like"/>
    <property type="match status" value="1"/>
</dbReference>
<reference evidence="4" key="1">
    <citation type="journal article" date="2021" name="Nat. Commun.">
        <title>Genomic analyses provide insights into spinach domestication and the genetic basis of agronomic traits.</title>
        <authorList>
            <person name="Cai X."/>
            <person name="Sun X."/>
            <person name="Xu C."/>
            <person name="Sun H."/>
            <person name="Wang X."/>
            <person name="Ge C."/>
            <person name="Zhang Z."/>
            <person name="Wang Q."/>
            <person name="Fei Z."/>
            <person name="Jiao C."/>
            <person name="Wang Q."/>
        </authorList>
    </citation>
    <scope>NUCLEOTIDE SEQUENCE [LARGE SCALE GENOMIC DNA]</scope>
    <source>
        <strain evidence="4">cv. Varoflay</strain>
    </source>
</reference>
<dbReference type="KEGG" id="soe:110782274"/>
<protein>
    <submittedName>
        <fullName evidence="5">Pathogenesis-related protein STH-21</fullName>
    </submittedName>
</protein>
<dbReference type="RefSeq" id="XP_021842083.2">
    <property type="nucleotide sequence ID" value="XM_021986391.2"/>
</dbReference>
<dbReference type="PROSITE" id="PS00451">
    <property type="entry name" value="PATHOGENESIS_BETVI"/>
    <property type="match status" value="1"/>
</dbReference>
<evidence type="ECO:0000313" key="4">
    <source>
        <dbReference type="Proteomes" id="UP000813463"/>
    </source>
</evidence>
<name>A0A9R0I3S7_SPIOL</name>
<keyword evidence="4" id="KW-1185">Reference proteome</keyword>
<dbReference type="GO" id="GO:0038023">
    <property type="term" value="F:signaling receptor activity"/>
    <property type="evidence" value="ECO:0000318"/>
    <property type="project" value="GO_Central"/>
</dbReference>
<dbReference type="PRINTS" id="PR00634">
    <property type="entry name" value="BETALLERGEN"/>
</dbReference>
<proteinExistence type="inferred from homology"/>
<keyword evidence="2" id="KW-0611">Plant defense</keyword>
<evidence type="ECO:0000256" key="1">
    <source>
        <dbReference type="ARBA" id="ARBA00009744"/>
    </source>
</evidence>
<dbReference type="Pfam" id="PF00407">
    <property type="entry name" value="Bet_v_1"/>
    <property type="match status" value="1"/>
</dbReference>
<dbReference type="GO" id="GO:0004864">
    <property type="term" value="F:protein phosphatase inhibitor activity"/>
    <property type="evidence" value="ECO:0000318"/>
    <property type="project" value="GO_Central"/>
</dbReference>
<accession>A0A9R0I3S7</accession>
<organism evidence="4 5">
    <name type="scientific">Spinacia oleracea</name>
    <name type="common">Spinach</name>
    <dbReference type="NCBI Taxonomy" id="3562"/>
    <lineage>
        <taxon>Eukaryota</taxon>
        <taxon>Viridiplantae</taxon>
        <taxon>Streptophyta</taxon>
        <taxon>Embryophyta</taxon>
        <taxon>Tracheophyta</taxon>
        <taxon>Spermatophyta</taxon>
        <taxon>Magnoliopsida</taxon>
        <taxon>eudicotyledons</taxon>
        <taxon>Gunneridae</taxon>
        <taxon>Pentapetalae</taxon>
        <taxon>Caryophyllales</taxon>
        <taxon>Chenopodiaceae</taxon>
        <taxon>Chenopodioideae</taxon>
        <taxon>Anserineae</taxon>
        <taxon>Spinacia</taxon>
    </lineage>
</organism>
<dbReference type="InterPro" id="IPR050279">
    <property type="entry name" value="Plant_def-hormone_signal"/>
</dbReference>
<dbReference type="GO" id="GO:0005634">
    <property type="term" value="C:nucleus"/>
    <property type="evidence" value="ECO:0000318"/>
    <property type="project" value="GO_Central"/>
</dbReference>
<dbReference type="AlphaFoldDB" id="A0A9R0I3S7"/>
<dbReference type="Gene3D" id="3.30.530.20">
    <property type="match status" value="1"/>
</dbReference>
<evidence type="ECO:0000256" key="2">
    <source>
        <dbReference type="RuleBase" id="RU000409"/>
    </source>
</evidence>
<keyword evidence="2" id="KW-0568">Pathogenesis-related protein</keyword>
<dbReference type="GO" id="GO:0010427">
    <property type="term" value="F:abscisic acid binding"/>
    <property type="evidence" value="ECO:0000318"/>
    <property type="project" value="GO_Central"/>
</dbReference>
<gene>
    <name evidence="5" type="primary">LOC110782274</name>
</gene>